<sequence length="386" mass="42497">MLYLDYCATTPMSKEVTESIVKVMERHYGNPSSIHRIGMEAERLLNRAKEVIAEAIECRPEEICFTSGGTESNNLAVKGTARAYRSRGNHLITSAVEHSSVYESFRRLEREGFRVTYLPVDSSGAIRIEQLKEAITEETILVSLMHVNNETGRIQPVEQAGKLLAGYPKIVYHVDAVQSVGKLPVSPARLGADLISISAHKIEGPKGAGLLYIRDGLILEPQLDGGGQERGLRSGTENVPLLVGMAKAVRLAVDKQANNSRRLYRMREGLAERIRKIPGLFLTGSENGDGMAPHIVHFTYPGMKAEVVVHALEEEEVYISTRSACSSGETKPSRVLLAMGMDEERAASGLRVSFSANETSEDLERFADLLERTIQRFNGTNARMKG</sequence>
<comment type="caution">
    <text evidence="4">The sequence shown here is derived from an EMBL/GenBank/DDBJ whole genome shotgun (WGS) entry which is preliminary data.</text>
</comment>
<dbReference type="Proteomes" id="UP001597120">
    <property type="component" value="Unassembled WGS sequence"/>
</dbReference>
<proteinExistence type="predicted"/>
<reference evidence="5" key="1">
    <citation type="journal article" date="2019" name="Int. J. Syst. Evol. Microbiol.">
        <title>The Global Catalogue of Microorganisms (GCM) 10K type strain sequencing project: providing services to taxonomists for standard genome sequencing and annotation.</title>
        <authorList>
            <consortium name="The Broad Institute Genomics Platform"/>
            <consortium name="The Broad Institute Genome Sequencing Center for Infectious Disease"/>
            <person name="Wu L."/>
            <person name="Ma J."/>
        </authorList>
    </citation>
    <scope>NUCLEOTIDE SEQUENCE [LARGE SCALE GENOMIC DNA]</scope>
    <source>
        <strain evidence="5">CCUG 57263</strain>
    </source>
</reference>
<organism evidence="4 5">
    <name type="scientific">Paenibacillus residui</name>
    <dbReference type="NCBI Taxonomy" id="629724"/>
    <lineage>
        <taxon>Bacteria</taxon>
        <taxon>Bacillati</taxon>
        <taxon>Bacillota</taxon>
        <taxon>Bacilli</taxon>
        <taxon>Bacillales</taxon>
        <taxon>Paenibacillaceae</taxon>
        <taxon>Paenibacillus</taxon>
    </lineage>
</organism>
<evidence type="ECO:0000313" key="5">
    <source>
        <dbReference type="Proteomes" id="UP001597120"/>
    </source>
</evidence>
<dbReference type="RefSeq" id="WP_150960021.1">
    <property type="nucleotide sequence ID" value="NZ_JBHTIU010000050.1"/>
</dbReference>
<keyword evidence="5" id="KW-1185">Reference proteome</keyword>
<evidence type="ECO:0000256" key="1">
    <source>
        <dbReference type="ARBA" id="ARBA00001933"/>
    </source>
</evidence>
<dbReference type="Pfam" id="PF00266">
    <property type="entry name" value="Aminotran_5"/>
    <property type="match status" value="1"/>
</dbReference>
<keyword evidence="2" id="KW-0663">Pyridoxal phosphate</keyword>
<dbReference type="Gene3D" id="3.40.640.10">
    <property type="entry name" value="Type I PLP-dependent aspartate aminotransferase-like (Major domain)"/>
    <property type="match status" value="1"/>
</dbReference>
<dbReference type="Gene3D" id="1.10.260.50">
    <property type="match status" value="1"/>
</dbReference>
<dbReference type="PIRSF" id="PIRSF005572">
    <property type="entry name" value="NifS"/>
    <property type="match status" value="1"/>
</dbReference>
<evidence type="ECO:0000259" key="3">
    <source>
        <dbReference type="Pfam" id="PF00266"/>
    </source>
</evidence>
<comment type="cofactor">
    <cofactor evidence="1">
        <name>pyridoxal 5'-phosphate</name>
        <dbReference type="ChEBI" id="CHEBI:597326"/>
    </cofactor>
</comment>
<gene>
    <name evidence="4" type="ORF">ACFQ03_15695</name>
</gene>
<evidence type="ECO:0000256" key="2">
    <source>
        <dbReference type="ARBA" id="ARBA00022898"/>
    </source>
</evidence>
<dbReference type="SUPFAM" id="SSF53383">
    <property type="entry name" value="PLP-dependent transferases"/>
    <property type="match status" value="1"/>
</dbReference>
<dbReference type="PANTHER" id="PTHR11601:SF50">
    <property type="entry name" value="CYSTEINE DESULFURASE ISCS 2-RELATED"/>
    <property type="match status" value="1"/>
</dbReference>
<dbReference type="Gene3D" id="3.90.1150.10">
    <property type="entry name" value="Aspartate Aminotransferase, domain 1"/>
    <property type="match status" value="1"/>
</dbReference>
<evidence type="ECO:0000313" key="4">
    <source>
        <dbReference type="EMBL" id="MFD0870599.1"/>
    </source>
</evidence>
<dbReference type="NCBIfam" id="NF002806">
    <property type="entry name" value="PRK02948.1"/>
    <property type="match status" value="1"/>
</dbReference>
<dbReference type="EMBL" id="JBHTIU010000050">
    <property type="protein sequence ID" value="MFD0870599.1"/>
    <property type="molecule type" value="Genomic_DNA"/>
</dbReference>
<accession>A0ABW3DDC1</accession>
<protein>
    <submittedName>
        <fullName evidence="4">Cysteine desulfurase family protein</fullName>
    </submittedName>
</protein>
<dbReference type="InterPro" id="IPR015422">
    <property type="entry name" value="PyrdxlP-dep_Trfase_small"/>
</dbReference>
<dbReference type="InterPro" id="IPR016454">
    <property type="entry name" value="Cysteine_dSase"/>
</dbReference>
<name>A0ABW3DDC1_9BACL</name>
<dbReference type="InterPro" id="IPR000192">
    <property type="entry name" value="Aminotrans_V_dom"/>
</dbReference>
<dbReference type="InterPro" id="IPR015421">
    <property type="entry name" value="PyrdxlP-dep_Trfase_major"/>
</dbReference>
<dbReference type="InterPro" id="IPR015424">
    <property type="entry name" value="PyrdxlP-dep_Trfase"/>
</dbReference>
<dbReference type="PANTHER" id="PTHR11601">
    <property type="entry name" value="CYSTEINE DESULFURYLASE FAMILY MEMBER"/>
    <property type="match status" value="1"/>
</dbReference>
<feature type="domain" description="Aminotransferase class V" evidence="3">
    <location>
        <begin position="3"/>
        <end position="366"/>
    </location>
</feature>